<dbReference type="AlphaFoldDB" id="A0A934N7T8"/>
<name>A0A934N7T8_9BACT</name>
<evidence type="ECO:0000313" key="2">
    <source>
        <dbReference type="Proteomes" id="UP000612893"/>
    </source>
</evidence>
<organism evidence="1 2">
    <name type="scientific">Candidatus Nephthysia bennettiae</name>
    <dbReference type="NCBI Taxonomy" id="3127016"/>
    <lineage>
        <taxon>Bacteria</taxon>
        <taxon>Bacillati</taxon>
        <taxon>Candidatus Dormiibacterota</taxon>
        <taxon>Candidatus Dormibacteria</taxon>
        <taxon>Candidatus Dormibacterales</taxon>
        <taxon>Candidatus Dormibacteraceae</taxon>
        <taxon>Candidatus Nephthysia</taxon>
    </lineage>
</organism>
<sequence>MAIVELESVDASGIVLDETLADVLQEVSQLRLVIGRHQGLTNAPPCLKLRF</sequence>
<dbReference type="RefSeq" id="WP_338199368.1">
    <property type="nucleotide sequence ID" value="NZ_JAEKNR010000050.1"/>
</dbReference>
<evidence type="ECO:0000313" key="1">
    <source>
        <dbReference type="EMBL" id="MBJ7597273.1"/>
    </source>
</evidence>
<gene>
    <name evidence="1" type="ORF">JF922_04200</name>
</gene>
<comment type="caution">
    <text evidence="1">The sequence shown here is derived from an EMBL/GenBank/DDBJ whole genome shotgun (WGS) entry which is preliminary data.</text>
</comment>
<proteinExistence type="predicted"/>
<accession>A0A934N7T8</accession>
<keyword evidence="2" id="KW-1185">Reference proteome</keyword>
<reference evidence="1" key="1">
    <citation type="submission" date="2020-10" db="EMBL/GenBank/DDBJ databases">
        <title>Ca. Dormibacterota MAGs.</title>
        <authorList>
            <person name="Montgomery K."/>
        </authorList>
    </citation>
    <scope>NUCLEOTIDE SEQUENCE [LARGE SCALE GENOMIC DNA]</scope>
    <source>
        <strain evidence="1">SC8812_S17_10</strain>
    </source>
</reference>
<dbReference type="EMBL" id="JAEKNR010000050">
    <property type="protein sequence ID" value="MBJ7597273.1"/>
    <property type="molecule type" value="Genomic_DNA"/>
</dbReference>
<protein>
    <submittedName>
        <fullName evidence="1">Uncharacterized protein</fullName>
    </submittedName>
</protein>
<dbReference type="Proteomes" id="UP000612893">
    <property type="component" value="Unassembled WGS sequence"/>
</dbReference>